<keyword evidence="3" id="KW-0274">FAD</keyword>
<dbReference type="PANTHER" id="PTHR23023">
    <property type="entry name" value="DIMETHYLANILINE MONOOXYGENASE"/>
    <property type="match status" value="1"/>
</dbReference>
<keyword evidence="2" id="KW-0285">Flavoprotein</keyword>
<evidence type="ECO:0000256" key="4">
    <source>
        <dbReference type="ARBA" id="ARBA00022857"/>
    </source>
</evidence>
<keyword evidence="9" id="KW-1185">Reference proteome</keyword>
<dbReference type="STRING" id="1408157.A0A1J7J1D7"/>
<evidence type="ECO:0000256" key="5">
    <source>
        <dbReference type="ARBA" id="ARBA00023002"/>
    </source>
</evidence>
<dbReference type="AlphaFoldDB" id="A0A1J7J1D7"/>
<dbReference type="GO" id="GO:0050661">
    <property type="term" value="F:NADP binding"/>
    <property type="evidence" value="ECO:0007669"/>
    <property type="project" value="InterPro"/>
</dbReference>
<proteinExistence type="inferred from homology"/>
<evidence type="ECO:0000313" key="8">
    <source>
        <dbReference type="EMBL" id="OIW22980.1"/>
    </source>
</evidence>
<sequence>MKVAIIGGGPSGLVTLKYLATAHEYFDGLDPIDVRLFEVEKEIGGTFRYHMYRDAELVSSKYLTAFSDHRFPSEAPDFATPESYVRYLQEYVNKFGLYKYIQWGARVTSVRKSAGGGHVVRIDSNGMEEEEWECDAVVVCSGLNQLPCCPNVPGLTETGPSKSRCQVAHSHNYKGNEFFENAKTVAILGGGESAMDIAYQAVTHPDVEKVVMCTRNGFLVAPKITPEPVIFRVWGKPYPGKRPNKPIDVTVASLFDTMYVPPSLQRGPFLWLYYDRWIKYIFFLISGSSQGIDQWVGGVPSTRRYADGLFLVKSDKAVPYMSAQHRKGFWNKIRSFIINVPVKDTGNQSIEVKGWTTHMAEDGTLNIFEGDSMAAYRFKPDRVVLATGYETSFPFLPKDEQYPTLQEARVRNIYRTIEEGFAYIGYVRPSIGAIPPLAELQAQLWVYRWLQHRHKNTLILNNPLPSSAIAPYELDYALHARGSYDLFATKRGVDHESYAYQLALDLGAAPTFSHIITKTSWRCVYTWAMGPNFNTKFRLVGPWADPKVAVPIMEGELFGVVKRTGGVVFFLTYTVLPLVLFGVLSLGIMLVQQVVAGLVWLWESVSGLWGGDEGGAERQPAPLRQGDGLAASIKVD</sequence>
<dbReference type="Pfam" id="PF00743">
    <property type="entry name" value="FMO-like"/>
    <property type="match status" value="1"/>
</dbReference>
<feature type="region of interest" description="Disordered" evidence="6">
    <location>
        <begin position="613"/>
        <end position="636"/>
    </location>
</feature>
<name>A0A1J7J1D7_9PEZI</name>
<keyword evidence="7" id="KW-0812">Transmembrane</keyword>
<dbReference type="EMBL" id="KV875109">
    <property type="protein sequence ID" value="OIW22980.1"/>
    <property type="molecule type" value="Genomic_DNA"/>
</dbReference>
<accession>A0A1J7J1D7</accession>
<dbReference type="SUPFAM" id="SSF51905">
    <property type="entry name" value="FAD/NAD(P)-binding domain"/>
    <property type="match status" value="2"/>
</dbReference>
<dbReference type="InterPro" id="IPR000960">
    <property type="entry name" value="Flavin_mOase"/>
</dbReference>
<keyword evidence="8" id="KW-0503">Monooxygenase</keyword>
<keyword evidence="7" id="KW-1133">Transmembrane helix</keyword>
<dbReference type="InParanoid" id="A0A1J7J1D7"/>
<dbReference type="PRINTS" id="PR00370">
    <property type="entry name" value="FMOXYGENASE"/>
</dbReference>
<evidence type="ECO:0000256" key="3">
    <source>
        <dbReference type="ARBA" id="ARBA00022827"/>
    </source>
</evidence>
<evidence type="ECO:0000256" key="1">
    <source>
        <dbReference type="ARBA" id="ARBA00009183"/>
    </source>
</evidence>
<evidence type="ECO:0000256" key="2">
    <source>
        <dbReference type="ARBA" id="ARBA00022630"/>
    </source>
</evidence>
<gene>
    <name evidence="8" type="ORF">CONLIGDRAFT_694350</name>
</gene>
<dbReference type="GO" id="GO:0004499">
    <property type="term" value="F:N,N-dimethylaniline monooxygenase activity"/>
    <property type="evidence" value="ECO:0007669"/>
    <property type="project" value="InterPro"/>
</dbReference>
<evidence type="ECO:0000256" key="6">
    <source>
        <dbReference type="SAM" id="MobiDB-lite"/>
    </source>
</evidence>
<dbReference type="InterPro" id="IPR020946">
    <property type="entry name" value="Flavin_mOase-like"/>
</dbReference>
<keyword evidence="5" id="KW-0560">Oxidoreductase</keyword>
<dbReference type="Proteomes" id="UP000182658">
    <property type="component" value="Unassembled WGS sequence"/>
</dbReference>
<dbReference type="GO" id="GO:0050660">
    <property type="term" value="F:flavin adenine dinucleotide binding"/>
    <property type="evidence" value="ECO:0007669"/>
    <property type="project" value="InterPro"/>
</dbReference>
<evidence type="ECO:0000256" key="7">
    <source>
        <dbReference type="SAM" id="Phobius"/>
    </source>
</evidence>
<keyword evidence="4" id="KW-0521">NADP</keyword>
<dbReference type="PIRSF" id="PIRSF000332">
    <property type="entry name" value="FMO"/>
    <property type="match status" value="1"/>
</dbReference>
<keyword evidence="7" id="KW-0472">Membrane</keyword>
<feature type="non-terminal residue" evidence="8">
    <location>
        <position position="1"/>
    </location>
</feature>
<dbReference type="OrthoDB" id="10254665at2759"/>
<dbReference type="Gene3D" id="3.50.50.60">
    <property type="entry name" value="FAD/NAD(P)-binding domain"/>
    <property type="match status" value="1"/>
</dbReference>
<dbReference type="InterPro" id="IPR050346">
    <property type="entry name" value="FMO-like"/>
</dbReference>
<dbReference type="InterPro" id="IPR036188">
    <property type="entry name" value="FAD/NAD-bd_sf"/>
</dbReference>
<evidence type="ECO:0000313" key="9">
    <source>
        <dbReference type="Proteomes" id="UP000182658"/>
    </source>
</evidence>
<reference evidence="8 9" key="1">
    <citation type="submission" date="2016-10" db="EMBL/GenBank/DDBJ databases">
        <title>Draft genome sequence of Coniochaeta ligniaria NRRL30616, a lignocellulolytic fungus for bioabatement of inhibitors in plant biomass hydrolysates.</title>
        <authorList>
            <consortium name="DOE Joint Genome Institute"/>
            <person name="Jimenez D.J."/>
            <person name="Hector R.E."/>
            <person name="Riley R."/>
            <person name="Sun H."/>
            <person name="Grigoriev I.V."/>
            <person name="Van Elsas J.D."/>
            <person name="Nichols N.N."/>
        </authorList>
    </citation>
    <scope>NUCLEOTIDE SEQUENCE [LARGE SCALE GENOMIC DNA]</scope>
    <source>
        <strain evidence="8 9">NRRL 30616</strain>
    </source>
</reference>
<feature type="transmembrane region" description="Helical" evidence="7">
    <location>
        <begin position="567"/>
        <end position="591"/>
    </location>
</feature>
<protein>
    <submittedName>
        <fullName evidence="8">Dimethylaniline monooxygenase</fullName>
    </submittedName>
</protein>
<organism evidence="8 9">
    <name type="scientific">Coniochaeta ligniaria NRRL 30616</name>
    <dbReference type="NCBI Taxonomy" id="1408157"/>
    <lineage>
        <taxon>Eukaryota</taxon>
        <taxon>Fungi</taxon>
        <taxon>Dikarya</taxon>
        <taxon>Ascomycota</taxon>
        <taxon>Pezizomycotina</taxon>
        <taxon>Sordariomycetes</taxon>
        <taxon>Sordariomycetidae</taxon>
        <taxon>Coniochaetales</taxon>
        <taxon>Coniochaetaceae</taxon>
        <taxon>Coniochaeta</taxon>
    </lineage>
</organism>
<comment type="similarity">
    <text evidence="1">Belongs to the FMO family.</text>
</comment>